<dbReference type="EMBL" id="DS268431">
    <property type="protein sequence ID" value="EFO96763.1"/>
    <property type="molecule type" value="Genomic_DNA"/>
</dbReference>
<feature type="domain" description="G-protein coupled receptors family 1 profile" evidence="11">
    <location>
        <begin position="57"/>
        <end position="326"/>
    </location>
</feature>
<dbReference type="CDD" id="cd15203">
    <property type="entry name" value="7tmA_NPYR-like"/>
    <property type="match status" value="1"/>
</dbReference>
<dbReference type="EMBL" id="WUAV01000006">
    <property type="protein sequence ID" value="KAF1745819.1"/>
    <property type="molecule type" value="Genomic_DNA"/>
</dbReference>
<dbReference type="SMART" id="SM01381">
    <property type="entry name" value="7TM_GPCR_Srsx"/>
    <property type="match status" value="1"/>
</dbReference>
<evidence type="ECO:0000259" key="11">
    <source>
        <dbReference type="PROSITE" id="PS50262"/>
    </source>
</evidence>
<accession>E3MA03</accession>
<dbReference type="GO" id="GO:0004983">
    <property type="term" value="F:neuropeptide Y receptor activity"/>
    <property type="evidence" value="ECO:0007669"/>
    <property type="project" value="InterPro"/>
</dbReference>
<dbReference type="InterPro" id="IPR000276">
    <property type="entry name" value="GPCR_Rhodpsn"/>
</dbReference>
<feature type="transmembrane region" description="Helical" evidence="10">
    <location>
        <begin position="270"/>
        <end position="294"/>
    </location>
</feature>
<evidence type="ECO:0000256" key="8">
    <source>
        <dbReference type="ARBA" id="ARBA00023224"/>
    </source>
</evidence>
<name>E3MA03_CAERE</name>
<dbReference type="PRINTS" id="PR00237">
    <property type="entry name" value="GPCRRHODOPSN"/>
</dbReference>
<dbReference type="Proteomes" id="UP000483820">
    <property type="component" value="Chromosome X"/>
</dbReference>
<dbReference type="Pfam" id="PF00001">
    <property type="entry name" value="7tm_1"/>
    <property type="match status" value="1"/>
</dbReference>
<feature type="transmembrane region" description="Helical" evidence="10">
    <location>
        <begin position="156"/>
        <end position="174"/>
    </location>
</feature>
<evidence type="ECO:0000256" key="5">
    <source>
        <dbReference type="ARBA" id="ARBA00023040"/>
    </source>
</evidence>
<keyword evidence="7 9" id="KW-0675">Receptor</keyword>
<dbReference type="InterPro" id="IPR000611">
    <property type="entry name" value="NPY_rcpt"/>
</dbReference>
<keyword evidence="5 9" id="KW-0297">G-protein coupled receptor</keyword>
<dbReference type="RefSeq" id="XP_003106923.1">
    <property type="nucleotide sequence ID" value="XM_003106875.1"/>
</dbReference>
<dbReference type="Gene3D" id="1.20.1070.10">
    <property type="entry name" value="Rhodopsin 7-helix transmembrane proteins"/>
    <property type="match status" value="1"/>
</dbReference>
<evidence type="ECO:0000313" key="15">
    <source>
        <dbReference type="Proteomes" id="UP000483820"/>
    </source>
</evidence>
<dbReference type="HOGENOM" id="CLU_009579_6_1_1"/>
<sequence>MGSAVNESCDNYAEIFKKINYYFRDDQVINGTEYSQKEFGYFITFAYMLIILFGAIGNFLTIIVVILNPAMRTTRNFFILNLALSDFFVCIVTAPTTLYTVLYMFWPFSRTLCKIAGSLQGFNVFLSTFSIASIAVDRYVLIIFPTKRERQQNLSFCFFIMIWVISLILAVPLLQASDLTPVFVEPLCDLALYICHEQNDIWEKMIISRATYTLAVLITQYAFPLFSLVFAYSRIAHRMKLRFANRNQNVTTNTNTSQRRRSVVERQRRTHLLLVCVVAVFAVAWLPLNVFHIFNTFELVQSFSVTTFSICHCLAMCSACLNPLIYAFFNHNFRIEFIHLFDRVGLRSLRVVIFGEQESMKKSMRTECRNRAGCKTVTTAEPTTFQRMNESMVLSAMEQDEQL</sequence>
<dbReference type="PROSITE" id="PS50262">
    <property type="entry name" value="G_PROTEIN_RECEP_F1_2"/>
    <property type="match status" value="1"/>
</dbReference>
<feature type="transmembrane region" description="Helical" evidence="10">
    <location>
        <begin position="39"/>
        <end position="67"/>
    </location>
</feature>
<dbReference type="Proteomes" id="UP000008281">
    <property type="component" value="Unassembled WGS sequence"/>
</dbReference>
<keyword evidence="3 9" id="KW-0812">Transmembrane</keyword>
<dbReference type="OMA" id="TVLYMFW"/>
<evidence type="ECO:0000313" key="14">
    <source>
        <dbReference type="Proteomes" id="UP000008281"/>
    </source>
</evidence>
<evidence type="ECO:0000256" key="2">
    <source>
        <dbReference type="ARBA" id="ARBA00010663"/>
    </source>
</evidence>
<dbReference type="KEGG" id="crq:GCK72_022266"/>
<feature type="transmembrane region" description="Helical" evidence="10">
    <location>
        <begin position="306"/>
        <end position="329"/>
    </location>
</feature>
<dbReference type="FunCoup" id="E3MA03">
    <property type="interactions" value="13"/>
</dbReference>
<proteinExistence type="inferred from homology"/>
<evidence type="ECO:0000256" key="3">
    <source>
        <dbReference type="ARBA" id="ARBA00022692"/>
    </source>
</evidence>
<gene>
    <name evidence="12" type="primary">Cre-npr-11</name>
    <name evidence="12" type="ORF">CRE_17197</name>
    <name evidence="13" type="ORF">GCK72_022266</name>
</gene>
<protein>
    <submittedName>
        <fullName evidence="12">CRE-NPR-11 protein</fullName>
    </submittedName>
</protein>
<evidence type="ECO:0000256" key="10">
    <source>
        <dbReference type="SAM" id="Phobius"/>
    </source>
</evidence>
<feature type="transmembrane region" description="Helical" evidence="10">
    <location>
        <begin position="212"/>
        <end position="232"/>
    </location>
</feature>
<evidence type="ECO:0000313" key="13">
    <source>
        <dbReference type="EMBL" id="KAF1745819.1"/>
    </source>
</evidence>
<dbReference type="PANTHER" id="PTHR24235">
    <property type="entry name" value="NEUROPEPTIDE Y RECEPTOR"/>
    <property type="match status" value="1"/>
</dbReference>
<feature type="transmembrane region" description="Helical" evidence="10">
    <location>
        <begin position="79"/>
        <end position="102"/>
    </location>
</feature>
<evidence type="ECO:0000256" key="7">
    <source>
        <dbReference type="ARBA" id="ARBA00023170"/>
    </source>
</evidence>
<evidence type="ECO:0000256" key="1">
    <source>
        <dbReference type="ARBA" id="ARBA00004141"/>
    </source>
</evidence>
<dbReference type="CTD" id="9809793"/>
<dbReference type="AlphaFoldDB" id="E3MA03"/>
<evidence type="ECO:0000256" key="6">
    <source>
        <dbReference type="ARBA" id="ARBA00023136"/>
    </source>
</evidence>
<dbReference type="PRINTS" id="PR01012">
    <property type="entry name" value="NRPEPTIDEYR"/>
</dbReference>
<dbReference type="STRING" id="31234.E3MA03"/>
<organism evidence="14">
    <name type="scientific">Caenorhabditis remanei</name>
    <name type="common">Caenorhabditis vulgaris</name>
    <dbReference type="NCBI Taxonomy" id="31234"/>
    <lineage>
        <taxon>Eukaryota</taxon>
        <taxon>Metazoa</taxon>
        <taxon>Ecdysozoa</taxon>
        <taxon>Nematoda</taxon>
        <taxon>Chromadorea</taxon>
        <taxon>Rhabditida</taxon>
        <taxon>Rhabditina</taxon>
        <taxon>Rhabditomorpha</taxon>
        <taxon>Rhabditoidea</taxon>
        <taxon>Rhabditidae</taxon>
        <taxon>Peloderinae</taxon>
        <taxon>Caenorhabditis</taxon>
    </lineage>
</organism>
<keyword evidence="4 10" id="KW-1133">Transmembrane helix</keyword>
<keyword evidence="14" id="KW-1185">Reference proteome</keyword>
<dbReference type="OrthoDB" id="9046662at2759"/>
<evidence type="ECO:0000313" key="12">
    <source>
        <dbReference type="EMBL" id="EFO96763.1"/>
    </source>
</evidence>
<evidence type="ECO:0000256" key="9">
    <source>
        <dbReference type="RuleBase" id="RU000688"/>
    </source>
</evidence>
<dbReference type="GeneID" id="9809793"/>
<keyword evidence="6 10" id="KW-0472">Membrane</keyword>
<comment type="subcellular location">
    <subcellularLocation>
        <location evidence="1">Membrane</location>
        <topology evidence="1">Multi-pass membrane protein</topology>
    </subcellularLocation>
</comment>
<comment type="similarity">
    <text evidence="2 9">Belongs to the G-protein coupled receptor 1 family.</text>
</comment>
<dbReference type="InParanoid" id="E3MA03"/>
<feature type="transmembrane region" description="Helical" evidence="10">
    <location>
        <begin position="122"/>
        <end position="144"/>
    </location>
</feature>
<evidence type="ECO:0000256" key="4">
    <source>
        <dbReference type="ARBA" id="ARBA00022989"/>
    </source>
</evidence>
<reference evidence="13 15" key="2">
    <citation type="submission" date="2019-12" db="EMBL/GenBank/DDBJ databases">
        <title>Chromosome-level assembly of the Caenorhabditis remanei genome.</title>
        <authorList>
            <person name="Teterina A.A."/>
            <person name="Willis J.H."/>
            <person name="Phillips P.C."/>
        </authorList>
    </citation>
    <scope>NUCLEOTIDE SEQUENCE [LARGE SCALE GENOMIC DNA]</scope>
    <source>
        <strain evidence="13 15">PX506</strain>
        <tissue evidence="13">Whole organism</tissue>
    </source>
</reference>
<dbReference type="GO" id="GO:0016020">
    <property type="term" value="C:membrane"/>
    <property type="evidence" value="ECO:0007669"/>
    <property type="project" value="UniProtKB-SubCell"/>
</dbReference>
<dbReference type="SUPFAM" id="SSF81321">
    <property type="entry name" value="Family A G protein-coupled receptor-like"/>
    <property type="match status" value="1"/>
</dbReference>
<reference evidence="12" key="1">
    <citation type="submission" date="2007-07" db="EMBL/GenBank/DDBJ databases">
        <title>PCAP assembly of the Caenorhabditis remanei genome.</title>
        <authorList>
            <consortium name="The Caenorhabditis remanei Sequencing Consortium"/>
            <person name="Wilson R.K."/>
        </authorList>
    </citation>
    <scope>NUCLEOTIDE SEQUENCE [LARGE SCALE GENOMIC DNA]</scope>
    <source>
        <strain evidence="12">PB4641</strain>
    </source>
</reference>
<dbReference type="InterPro" id="IPR017452">
    <property type="entry name" value="GPCR_Rhodpsn_7TM"/>
</dbReference>
<dbReference type="PANTHER" id="PTHR24235:SF12">
    <property type="entry name" value="G-PROTEIN COUPLED RECEPTORS FAMILY 1 PROFILE DOMAIN-CONTAINING PROTEIN"/>
    <property type="match status" value="1"/>
</dbReference>
<keyword evidence="8 9" id="KW-0807">Transducer</keyword>
<dbReference type="eggNOG" id="KOG3656">
    <property type="taxonomic scope" value="Eukaryota"/>
</dbReference>
<dbReference type="PROSITE" id="PS00237">
    <property type="entry name" value="G_PROTEIN_RECEP_F1_1"/>
    <property type="match status" value="1"/>
</dbReference>